<comment type="caution">
    <text evidence="2">The sequence shown here is derived from an EMBL/GenBank/DDBJ whole genome shotgun (WGS) entry which is preliminary data.</text>
</comment>
<reference evidence="3" key="1">
    <citation type="submission" date="2015-03" db="EMBL/GenBank/DDBJ databases">
        <authorList>
            <consortium name="Pathogen Informatics"/>
        </authorList>
    </citation>
    <scope>NUCLEOTIDE SEQUENCE [LARGE SCALE GENOMIC DNA]</scope>
    <source>
        <strain evidence="3">N09902308</strain>
    </source>
</reference>
<feature type="compositionally biased region" description="Basic and acidic residues" evidence="1">
    <location>
        <begin position="1"/>
        <end position="15"/>
    </location>
</feature>
<accession>A0A916PGZ2</accession>
<dbReference type="Proteomes" id="UP000039021">
    <property type="component" value="Unassembled WGS sequence"/>
</dbReference>
<feature type="compositionally biased region" description="Low complexity" evidence="1">
    <location>
        <begin position="21"/>
        <end position="45"/>
    </location>
</feature>
<sequence>MSPRTRNEPRVKDMSFRVYCTSTSSRSSPSRGTSSPTFSSTERSR</sequence>
<proteinExistence type="predicted"/>
<organism evidence="2 3">
    <name type="scientific">Mycobacterium tuberculosis</name>
    <dbReference type="NCBI Taxonomy" id="1773"/>
    <lineage>
        <taxon>Bacteria</taxon>
        <taxon>Bacillati</taxon>
        <taxon>Actinomycetota</taxon>
        <taxon>Actinomycetes</taxon>
        <taxon>Mycobacteriales</taxon>
        <taxon>Mycobacteriaceae</taxon>
        <taxon>Mycobacterium</taxon>
        <taxon>Mycobacterium tuberculosis complex</taxon>
    </lineage>
</organism>
<name>A0A916PGZ2_MYCTX</name>
<evidence type="ECO:0000313" key="3">
    <source>
        <dbReference type="Proteomes" id="UP000039021"/>
    </source>
</evidence>
<protein>
    <submittedName>
        <fullName evidence="2">Uncharacterized protein</fullName>
    </submittedName>
</protein>
<gene>
    <name evidence="2" type="ORF">ERS007739_03478</name>
</gene>
<dbReference type="EMBL" id="CSBK01001817">
    <property type="protein sequence ID" value="COZ18032.1"/>
    <property type="molecule type" value="Genomic_DNA"/>
</dbReference>
<evidence type="ECO:0000313" key="2">
    <source>
        <dbReference type="EMBL" id="COZ18032.1"/>
    </source>
</evidence>
<feature type="region of interest" description="Disordered" evidence="1">
    <location>
        <begin position="1"/>
        <end position="45"/>
    </location>
</feature>
<evidence type="ECO:0000256" key="1">
    <source>
        <dbReference type="SAM" id="MobiDB-lite"/>
    </source>
</evidence>
<dbReference type="AlphaFoldDB" id="A0A916PGZ2"/>